<protein>
    <submittedName>
        <fullName evidence="3">Altered inheritance of mitochondria protein 9</fullName>
    </submittedName>
</protein>
<dbReference type="InterPro" id="IPR002575">
    <property type="entry name" value="Aminoglycoside_PTrfase"/>
</dbReference>
<comment type="caution">
    <text evidence="3">The sequence shown here is derived from an EMBL/GenBank/DDBJ whole genome shotgun (WGS) entry which is preliminary data.</text>
</comment>
<keyword evidence="4" id="KW-1185">Reference proteome</keyword>
<feature type="region of interest" description="Disordered" evidence="1">
    <location>
        <begin position="344"/>
        <end position="422"/>
    </location>
</feature>
<feature type="compositionally biased region" description="Polar residues" evidence="1">
    <location>
        <begin position="278"/>
        <end position="288"/>
    </location>
</feature>
<feature type="region of interest" description="Disordered" evidence="1">
    <location>
        <begin position="537"/>
        <end position="559"/>
    </location>
</feature>
<organism evidence="3 4">
    <name type="scientific">Lasiodiplodia theobromae</name>
    <dbReference type="NCBI Taxonomy" id="45133"/>
    <lineage>
        <taxon>Eukaryota</taxon>
        <taxon>Fungi</taxon>
        <taxon>Dikarya</taxon>
        <taxon>Ascomycota</taxon>
        <taxon>Pezizomycotina</taxon>
        <taxon>Dothideomycetes</taxon>
        <taxon>Dothideomycetes incertae sedis</taxon>
        <taxon>Botryosphaeriales</taxon>
        <taxon>Botryosphaeriaceae</taxon>
        <taxon>Lasiodiplodia</taxon>
    </lineage>
</organism>
<name>A0A5N5D5I4_9PEZI</name>
<dbReference type="OrthoDB" id="2906425at2759"/>
<feature type="region of interest" description="Disordered" evidence="1">
    <location>
        <begin position="104"/>
        <end position="207"/>
    </location>
</feature>
<feature type="region of interest" description="Disordered" evidence="1">
    <location>
        <begin position="741"/>
        <end position="794"/>
    </location>
</feature>
<reference evidence="3 4" key="1">
    <citation type="journal article" date="2019" name="Sci. Rep.">
        <title>A multi-omics analysis of the grapevine pathogen Lasiodiplodia theobromae reveals that temperature affects the expression of virulence- and pathogenicity-related genes.</title>
        <authorList>
            <person name="Felix C."/>
            <person name="Meneses R."/>
            <person name="Goncalves M.F.M."/>
            <person name="Tilleman L."/>
            <person name="Duarte A.S."/>
            <person name="Jorrin-Novo J.V."/>
            <person name="Van de Peer Y."/>
            <person name="Deforce D."/>
            <person name="Van Nieuwerburgh F."/>
            <person name="Esteves A.C."/>
            <person name="Alves A."/>
        </authorList>
    </citation>
    <scope>NUCLEOTIDE SEQUENCE [LARGE SCALE GENOMIC DNA]</scope>
    <source>
        <strain evidence="3 4">LA-SOL3</strain>
    </source>
</reference>
<feature type="compositionally biased region" description="Low complexity" evidence="1">
    <location>
        <begin position="261"/>
        <end position="275"/>
    </location>
</feature>
<dbReference type="PANTHER" id="PTHR21310:SF13">
    <property type="entry name" value="AMINOGLYCOSIDE PHOSPHOTRANSFERASE DOMAIN-CONTAINING PROTEIN"/>
    <property type="match status" value="1"/>
</dbReference>
<feature type="domain" description="Aminoglycoside phosphotransferase" evidence="2">
    <location>
        <begin position="897"/>
        <end position="1142"/>
    </location>
</feature>
<evidence type="ECO:0000313" key="3">
    <source>
        <dbReference type="EMBL" id="KAB2572614.1"/>
    </source>
</evidence>
<feature type="compositionally biased region" description="Acidic residues" evidence="1">
    <location>
        <begin position="748"/>
        <end position="773"/>
    </location>
</feature>
<feature type="compositionally biased region" description="Polar residues" evidence="1">
    <location>
        <begin position="395"/>
        <end position="419"/>
    </location>
</feature>
<feature type="compositionally biased region" description="Polar residues" evidence="1">
    <location>
        <begin position="344"/>
        <end position="360"/>
    </location>
</feature>
<evidence type="ECO:0000313" key="4">
    <source>
        <dbReference type="Proteomes" id="UP000325902"/>
    </source>
</evidence>
<dbReference type="InterPro" id="IPR051678">
    <property type="entry name" value="AGP_Transferase"/>
</dbReference>
<feature type="region of interest" description="Disordered" evidence="1">
    <location>
        <begin position="37"/>
        <end position="58"/>
    </location>
</feature>
<accession>A0A5N5D5I4</accession>
<dbReference type="PANTHER" id="PTHR21310">
    <property type="entry name" value="AMINOGLYCOSIDE PHOSPHOTRANSFERASE-RELATED-RELATED"/>
    <property type="match status" value="1"/>
</dbReference>
<proteinExistence type="predicted"/>
<dbReference type="AlphaFoldDB" id="A0A5N5D5I4"/>
<feature type="compositionally biased region" description="Low complexity" evidence="1">
    <location>
        <begin position="374"/>
        <end position="388"/>
    </location>
</feature>
<evidence type="ECO:0000256" key="1">
    <source>
        <dbReference type="SAM" id="MobiDB-lite"/>
    </source>
</evidence>
<feature type="compositionally biased region" description="Low complexity" evidence="1">
    <location>
        <begin position="194"/>
        <end position="207"/>
    </location>
</feature>
<feature type="compositionally biased region" description="Basic residues" evidence="1">
    <location>
        <begin position="132"/>
        <end position="145"/>
    </location>
</feature>
<dbReference type="EMBL" id="VCHE01000074">
    <property type="protein sequence ID" value="KAB2572614.1"/>
    <property type="molecule type" value="Genomic_DNA"/>
</dbReference>
<dbReference type="SUPFAM" id="SSF56112">
    <property type="entry name" value="Protein kinase-like (PK-like)"/>
    <property type="match status" value="1"/>
</dbReference>
<sequence>MFPIKSVVDFGIPFVTTDNASSCDPFNMQKLAILRNRRKRPNLGDSSTSLNKRRNTSNADLLPSAESAAPMTAGPSSASTPALLSNPTAIQSTTTVIHTPAANASTRSVAVGPSTPPSTSSPSPKLNFFQKFTRKASRTFKKNRPAARAGNNDSSSSSGSSSGGYDAMTADTSVEPTPTRGGALRSSTIPEVAITPTSDSSRSASPAASIRTVFRVNPYTGRPAQQYDIDFLSPRTAAAAAKARRNRARSPRPIPGRRGVASSSASTPASGSFPPTRTPTTVVASSSLPAGFPTRSSSLRHSNEFPFSASAADLRADDSDLYHNGGSGPSTPVKDAHKAEVLASSPTLPGSAGSNFSSLNKPLPGLPQEDEAPAELPLSPAAPSASDDVFYDASPVSTVSSATIAGGSSSPKTPEQATVSAAAASRISLTGFPTPPTTTGHQQAFMHRLPPTPVTQPVPSNSPAFGFSSPVLPEVGGDSYTIPPTPTPARATLATVVGGGGGRVIEHQSSSSPTYRLFPHQVDNRVLEARLNQIRAPVSGGGGVDNASGEGEDENGGNSSIEAEAVNEDSFMLNADSDDEDGDMEPLISSSPLQCNRESFTSVLTQTTGISFVTAAEDVEMEDVEIDEEEEEMNDSSLVDVDGSTLVAEGAAELSSDHQMLLSRSSTPDVENVGSDDSYVHVGDSTLDGTTLVAEVEPEPSLIANMNVDDEEAAEPEPATFQIIAKDGADTGVAVHVHAADTASTDDSHEDDAESEDVESDDEESDDEEELDDEPRIPTDDDLTDLPFLVTRTPPPELSTKLTEKAMFWKWIDWRNYCNPEWKIDIEDDVELVKETIRPYMRLCGLPSEDFNIEFLAEGRWNQVYTISALDKESGVVKECIFRCALPDLPWYRTQVEVSTMEFIRHHTSIPVPRIYAFNSSMKSPLGLEWILMEKVQGRSYADAAWAFSFETRVNIHRKVADWIDELSRIKFDKIGSLYHDWSKPLSDRSSYTVGPLNEEEFKFDLRLDYKLYRGPFSSMQQFTSSRIAFRMAEALDSRMEERAKYWEAKEKAEEEDDDTFKIDNDIETVSDPRYSLEVLKRVPGYCLELQSILPIVFADEPVGIPGHSRLAHIDIHDENIMVDDAGNLVALLDWEQTMTMPLEWTSVYPKFIDQTVYYEPEPFDIIGPRERWQAEEVMEWEAQLLRFEFDKRLKELDSPLLGEKADRKDLTTIENHLEMMRRACMDDDDDEDEVFVLGVKARARKAFAGFTGLS</sequence>
<dbReference type="Proteomes" id="UP000325902">
    <property type="component" value="Unassembled WGS sequence"/>
</dbReference>
<gene>
    <name evidence="3" type="primary">AIM9_3</name>
    <name evidence="3" type="ORF">DBV05_g8696</name>
</gene>
<evidence type="ECO:0000259" key="2">
    <source>
        <dbReference type="Pfam" id="PF01636"/>
    </source>
</evidence>
<dbReference type="InterPro" id="IPR011009">
    <property type="entry name" value="Kinase-like_dom_sf"/>
</dbReference>
<feature type="region of interest" description="Disordered" evidence="1">
    <location>
        <begin position="238"/>
        <end position="288"/>
    </location>
</feature>
<feature type="compositionally biased region" description="Low complexity" evidence="1">
    <location>
        <begin position="154"/>
        <end position="164"/>
    </location>
</feature>
<dbReference type="Pfam" id="PF01636">
    <property type="entry name" value="APH"/>
    <property type="match status" value="1"/>
</dbReference>